<dbReference type="AlphaFoldDB" id="A0A7W5ACW1"/>
<feature type="domain" description="GGDEF" evidence="2">
    <location>
        <begin position="349"/>
        <end position="480"/>
    </location>
</feature>
<protein>
    <submittedName>
        <fullName evidence="3">Diguanylate cyclase (GGDEF)-like protein</fullName>
    </submittedName>
</protein>
<reference evidence="3 4" key="1">
    <citation type="submission" date="2020-08" db="EMBL/GenBank/DDBJ databases">
        <title>Genomic Encyclopedia of Type Strains, Phase III (KMG-III): the genomes of soil and plant-associated and newly described type strains.</title>
        <authorList>
            <person name="Whitman W."/>
        </authorList>
    </citation>
    <scope>NUCLEOTIDE SEQUENCE [LARGE SCALE GENOMIC DNA]</scope>
    <source>
        <strain evidence="3 4">CECT 3287</strain>
    </source>
</reference>
<dbReference type="PANTHER" id="PTHR45138">
    <property type="entry name" value="REGULATORY COMPONENTS OF SENSORY TRANSDUCTION SYSTEM"/>
    <property type="match status" value="1"/>
</dbReference>
<feature type="transmembrane region" description="Helical" evidence="1">
    <location>
        <begin position="128"/>
        <end position="146"/>
    </location>
</feature>
<keyword evidence="1" id="KW-0812">Transmembrane</keyword>
<dbReference type="InterPro" id="IPR029787">
    <property type="entry name" value="Nucleotide_cyclase"/>
</dbReference>
<dbReference type="GO" id="GO:1902201">
    <property type="term" value="P:negative regulation of bacterial-type flagellum-dependent cell motility"/>
    <property type="evidence" value="ECO:0007669"/>
    <property type="project" value="TreeGrafter"/>
</dbReference>
<dbReference type="EMBL" id="JACHXF010000002">
    <property type="protein sequence ID" value="MBB3093742.1"/>
    <property type="molecule type" value="Genomic_DNA"/>
</dbReference>
<dbReference type="Proteomes" id="UP000590749">
    <property type="component" value="Unassembled WGS sequence"/>
</dbReference>
<feature type="transmembrane region" description="Helical" evidence="1">
    <location>
        <begin position="36"/>
        <end position="55"/>
    </location>
</feature>
<evidence type="ECO:0000313" key="4">
    <source>
        <dbReference type="Proteomes" id="UP000590749"/>
    </source>
</evidence>
<dbReference type="Gene3D" id="3.30.70.270">
    <property type="match status" value="1"/>
</dbReference>
<dbReference type="NCBIfam" id="TIGR00254">
    <property type="entry name" value="GGDEF"/>
    <property type="match status" value="1"/>
</dbReference>
<feature type="transmembrane region" description="Helical" evidence="1">
    <location>
        <begin position="223"/>
        <end position="241"/>
    </location>
</feature>
<feature type="transmembrane region" description="Helical" evidence="1">
    <location>
        <begin position="190"/>
        <end position="211"/>
    </location>
</feature>
<dbReference type="FunFam" id="3.30.70.270:FF:000001">
    <property type="entry name" value="Diguanylate cyclase domain protein"/>
    <property type="match status" value="1"/>
</dbReference>
<feature type="transmembrane region" description="Helical" evidence="1">
    <location>
        <begin position="98"/>
        <end position="116"/>
    </location>
</feature>
<dbReference type="GO" id="GO:0052621">
    <property type="term" value="F:diguanylate cyclase activity"/>
    <property type="evidence" value="ECO:0007669"/>
    <property type="project" value="TreeGrafter"/>
</dbReference>
<dbReference type="SMART" id="SM00267">
    <property type="entry name" value="GGDEF"/>
    <property type="match status" value="1"/>
</dbReference>
<evidence type="ECO:0000256" key="1">
    <source>
        <dbReference type="SAM" id="Phobius"/>
    </source>
</evidence>
<dbReference type="SUPFAM" id="SSF55073">
    <property type="entry name" value="Nucleotide cyclase"/>
    <property type="match status" value="1"/>
</dbReference>
<keyword evidence="4" id="KW-1185">Reference proteome</keyword>
<feature type="transmembrane region" description="Helical" evidence="1">
    <location>
        <begin position="166"/>
        <end position="183"/>
    </location>
</feature>
<dbReference type="InterPro" id="IPR050469">
    <property type="entry name" value="Diguanylate_Cyclase"/>
</dbReference>
<evidence type="ECO:0000313" key="3">
    <source>
        <dbReference type="EMBL" id="MBB3093742.1"/>
    </source>
</evidence>
<proteinExistence type="predicted"/>
<dbReference type="PANTHER" id="PTHR45138:SF9">
    <property type="entry name" value="DIGUANYLATE CYCLASE DGCM-RELATED"/>
    <property type="match status" value="1"/>
</dbReference>
<comment type="caution">
    <text evidence="3">The sequence shown here is derived from an EMBL/GenBank/DDBJ whole genome shotgun (WGS) entry which is preliminary data.</text>
</comment>
<keyword evidence="1" id="KW-0472">Membrane</keyword>
<evidence type="ECO:0000259" key="2">
    <source>
        <dbReference type="PROSITE" id="PS50887"/>
    </source>
</evidence>
<feature type="transmembrane region" description="Helical" evidence="1">
    <location>
        <begin position="62"/>
        <end position="78"/>
    </location>
</feature>
<gene>
    <name evidence="3" type="ORF">FHR83_001391</name>
</gene>
<feature type="transmembrane region" description="Helical" evidence="1">
    <location>
        <begin position="288"/>
        <end position="309"/>
    </location>
</feature>
<keyword evidence="1" id="KW-1133">Transmembrane helix</keyword>
<organism evidence="3 4">
    <name type="scientific">Actinoplanes campanulatus</name>
    <dbReference type="NCBI Taxonomy" id="113559"/>
    <lineage>
        <taxon>Bacteria</taxon>
        <taxon>Bacillati</taxon>
        <taxon>Actinomycetota</taxon>
        <taxon>Actinomycetes</taxon>
        <taxon>Micromonosporales</taxon>
        <taxon>Micromonosporaceae</taxon>
        <taxon>Actinoplanes</taxon>
    </lineage>
</organism>
<dbReference type="InterPro" id="IPR043128">
    <property type="entry name" value="Rev_trsase/Diguanyl_cyclase"/>
</dbReference>
<dbReference type="RefSeq" id="WP_229794485.1">
    <property type="nucleotide sequence ID" value="NZ_BMPW01000002.1"/>
</dbReference>
<dbReference type="InterPro" id="IPR000160">
    <property type="entry name" value="GGDEF_dom"/>
</dbReference>
<dbReference type="PROSITE" id="PS50887">
    <property type="entry name" value="GGDEF"/>
    <property type="match status" value="1"/>
</dbReference>
<name>A0A7W5ACW1_9ACTN</name>
<sequence>MRRELWAGLTWTGVMVLCVALRVTLGATDTSYLVTIAPYMLVSAGTPIAVLVGTLRHRPPHRAGWFLLAAAQAVYAVADGMTVRDDWLGSFLEPTPADLVYFASYLLLSAAVLVFIRRRTPGWDIPSGIDALVVSISAGLLTWIYVLQPLTSDSALPLNAKLTQSAYPVLDLMVLILAVRLVMGTGTRGPVLWLLLSSLTLMFSVDTAYAVEGIADGGAVDEAYLDAMWMISLGLLGTAALHPGIRRFDQRSDTALPDASPARLGVLAVAVLMAPGVQFIQWLRGEPVSVPLISAACAVMFLLVLARMYGLVTAQRRAAVTDSLTGLHTRRHFTQALAVECRRATRAGHGVGLLIIDVDHFKKVNDGYGHPAGDQVLREVARRLAAGSRAGGVIARYGGEEFVVLAPHTGPGELYALAERLREEMAGLPVDIGGDLLSVTVSIGAAVAVGPDPEALLHDADEALYAAKAAGRNRAILSPAG</sequence>
<dbReference type="Pfam" id="PF00990">
    <property type="entry name" value="GGDEF"/>
    <property type="match status" value="1"/>
</dbReference>
<feature type="transmembrane region" description="Helical" evidence="1">
    <location>
        <begin position="262"/>
        <end position="282"/>
    </location>
</feature>
<dbReference type="GO" id="GO:0005886">
    <property type="term" value="C:plasma membrane"/>
    <property type="evidence" value="ECO:0007669"/>
    <property type="project" value="TreeGrafter"/>
</dbReference>
<dbReference type="GO" id="GO:0043709">
    <property type="term" value="P:cell adhesion involved in single-species biofilm formation"/>
    <property type="evidence" value="ECO:0007669"/>
    <property type="project" value="TreeGrafter"/>
</dbReference>
<accession>A0A7W5ACW1</accession>
<dbReference type="CDD" id="cd01949">
    <property type="entry name" value="GGDEF"/>
    <property type="match status" value="1"/>
</dbReference>